<sequence length="284" mass="30530">MKHNWRRVAAGAAVVMLGLALSACLLTPGRFTSALDLRRDGRFSFTYSGEIRMLALSKLAEKAQAEKNAFTPSDCFDENMAKRPCKATELAEQRKTWDDERKASADRRARESEQMKALLGGIDPSSPAAAEELATRLRRQAGWKSVIYKGDGLYVVDFSLSGRLDHDFAFPTIERFPMANPFIQLTRRADGSVRVDAPGFGPASGAGNPFTAMMSGAMSEMGGAAGKAPALPTFDGTFTITTDGQVLANNTDEGPQPDPAGQRLAWVLNARSAAAPTALVRLGQ</sequence>
<feature type="region of interest" description="Disordered" evidence="1">
    <location>
        <begin position="87"/>
        <end position="109"/>
    </location>
</feature>
<evidence type="ECO:0008006" key="4">
    <source>
        <dbReference type="Google" id="ProtNLM"/>
    </source>
</evidence>
<evidence type="ECO:0000313" key="2">
    <source>
        <dbReference type="EMBL" id="MBC2664879.1"/>
    </source>
</evidence>
<name>A0A7X1FQ05_9SPHN</name>
<dbReference type="PROSITE" id="PS51257">
    <property type="entry name" value="PROKAR_LIPOPROTEIN"/>
    <property type="match status" value="1"/>
</dbReference>
<gene>
    <name evidence="2" type="ORF">H7F51_05055</name>
</gene>
<dbReference type="EMBL" id="JACLAW010000003">
    <property type="protein sequence ID" value="MBC2664879.1"/>
    <property type="molecule type" value="Genomic_DNA"/>
</dbReference>
<dbReference type="Proteomes" id="UP000566813">
    <property type="component" value="Unassembled WGS sequence"/>
</dbReference>
<dbReference type="AlphaFoldDB" id="A0A7X1FQ05"/>
<keyword evidence="3" id="KW-1185">Reference proteome</keyword>
<feature type="compositionally biased region" description="Basic and acidic residues" evidence="1">
    <location>
        <begin position="89"/>
        <end position="109"/>
    </location>
</feature>
<proteinExistence type="predicted"/>
<evidence type="ECO:0000313" key="3">
    <source>
        <dbReference type="Proteomes" id="UP000566813"/>
    </source>
</evidence>
<dbReference type="RefSeq" id="WP_185663133.1">
    <property type="nucleotide sequence ID" value="NZ_JACLAW010000003.1"/>
</dbReference>
<reference evidence="2 3" key="1">
    <citation type="submission" date="2020-08" db="EMBL/GenBank/DDBJ databases">
        <title>The genome sequence of type strain Novosphingobium flavum NBRC 111647.</title>
        <authorList>
            <person name="Liu Y."/>
        </authorList>
    </citation>
    <scope>NUCLEOTIDE SEQUENCE [LARGE SCALE GENOMIC DNA]</scope>
    <source>
        <strain evidence="2 3">NBRC 111647</strain>
    </source>
</reference>
<protein>
    <recommendedName>
        <fullName evidence="4">Lipoprotein</fullName>
    </recommendedName>
</protein>
<organism evidence="2 3">
    <name type="scientific">Novosphingobium flavum</name>
    <dbReference type="NCBI Taxonomy" id="1778672"/>
    <lineage>
        <taxon>Bacteria</taxon>
        <taxon>Pseudomonadati</taxon>
        <taxon>Pseudomonadota</taxon>
        <taxon>Alphaproteobacteria</taxon>
        <taxon>Sphingomonadales</taxon>
        <taxon>Sphingomonadaceae</taxon>
        <taxon>Novosphingobium</taxon>
    </lineage>
</organism>
<comment type="caution">
    <text evidence="2">The sequence shown here is derived from an EMBL/GenBank/DDBJ whole genome shotgun (WGS) entry which is preliminary data.</text>
</comment>
<evidence type="ECO:0000256" key="1">
    <source>
        <dbReference type="SAM" id="MobiDB-lite"/>
    </source>
</evidence>
<accession>A0A7X1FQ05</accession>